<proteinExistence type="predicted"/>
<evidence type="ECO:0000313" key="3">
    <source>
        <dbReference type="Proteomes" id="UP001165041"/>
    </source>
</evidence>
<sequence>MNSAGRAVGAGPLTGGVMGTVGVVCAVVGLLGAWLLRRLPVRGRTEGLSAAGAAAVRGGARAALAAVAVELHRAGTVEAGRSGRLRRLVHRAPGRGATPLHRALWAALGRELPLADAAVAPAVRRARAELLAELAGRGLRCGRARLAASTLLALASGGTAVALAVRGDLATGLPLAALALAVPCTPARTLAGHRLLRALRRRHPLPGAEAAQAADPAEAGLLTALHGRRALRLLAPQFAALSGLLGRRTARETVARSEGDAFGFGTVSASVLNSGDSHGI</sequence>
<feature type="transmembrane region" description="Helical" evidence="1">
    <location>
        <begin position="146"/>
        <end position="165"/>
    </location>
</feature>
<dbReference type="AlphaFoldDB" id="A0A9W6Q355"/>
<evidence type="ECO:0000256" key="1">
    <source>
        <dbReference type="SAM" id="Phobius"/>
    </source>
</evidence>
<protein>
    <recommendedName>
        <fullName evidence="4">TIGR04222 domain-containing membrane protein</fullName>
    </recommendedName>
</protein>
<organism evidence="2 3">
    <name type="scientific">Kitasatospora phosalacinea</name>
    <dbReference type="NCBI Taxonomy" id="2065"/>
    <lineage>
        <taxon>Bacteria</taxon>
        <taxon>Bacillati</taxon>
        <taxon>Actinomycetota</taxon>
        <taxon>Actinomycetes</taxon>
        <taxon>Kitasatosporales</taxon>
        <taxon>Streptomycetaceae</taxon>
        <taxon>Kitasatospora</taxon>
    </lineage>
</organism>
<comment type="caution">
    <text evidence="2">The sequence shown here is derived from an EMBL/GenBank/DDBJ whole genome shotgun (WGS) entry which is preliminary data.</text>
</comment>
<evidence type="ECO:0008006" key="4">
    <source>
        <dbReference type="Google" id="ProtNLM"/>
    </source>
</evidence>
<feature type="transmembrane region" description="Helical" evidence="1">
    <location>
        <begin position="171"/>
        <end position="191"/>
    </location>
</feature>
<dbReference type="Proteomes" id="UP001165041">
    <property type="component" value="Unassembled WGS sequence"/>
</dbReference>
<dbReference type="EMBL" id="BSSA01000001">
    <property type="protein sequence ID" value="GLW67749.1"/>
    <property type="molecule type" value="Genomic_DNA"/>
</dbReference>
<feature type="transmembrane region" description="Helical" evidence="1">
    <location>
        <begin position="12"/>
        <end position="36"/>
    </location>
</feature>
<keyword evidence="1" id="KW-1133">Transmembrane helix</keyword>
<keyword evidence="1" id="KW-0812">Transmembrane</keyword>
<accession>A0A9W6Q355</accession>
<gene>
    <name evidence="2" type="ORF">Kpho02_00480</name>
</gene>
<evidence type="ECO:0000313" key="2">
    <source>
        <dbReference type="EMBL" id="GLW67749.1"/>
    </source>
</evidence>
<keyword evidence="1" id="KW-0472">Membrane</keyword>
<reference evidence="2" key="1">
    <citation type="submission" date="2023-02" db="EMBL/GenBank/DDBJ databases">
        <title>Kitasatospora phosalacinea NBRC 14627.</title>
        <authorList>
            <person name="Ichikawa N."/>
            <person name="Sato H."/>
            <person name="Tonouchi N."/>
        </authorList>
    </citation>
    <scope>NUCLEOTIDE SEQUENCE</scope>
    <source>
        <strain evidence="2">NBRC 14627</strain>
    </source>
</reference>
<name>A0A9W6Q355_9ACTN</name>